<comment type="caution">
    <text evidence="2">The sequence shown here is derived from an EMBL/GenBank/DDBJ whole genome shotgun (WGS) entry which is preliminary data.</text>
</comment>
<dbReference type="EMBL" id="JAGMUV010000013">
    <property type="protein sequence ID" value="KAH7136536.1"/>
    <property type="molecule type" value="Genomic_DNA"/>
</dbReference>
<feature type="region of interest" description="Disordered" evidence="1">
    <location>
        <begin position="1"/>
        <end position="50"/>
    </location>
</feature>
<reference evidence="2" key="1">
    <citation type="journal article" date="2021" name="Nat. Commun.">
        <title>Genetic determinants of endophytism in the Arabidopsis root mycobiome.</title>
        <authorList>
            <person name="Mesny F."/>
            <person name="Miyauchi S."/>
            <person name="Thiergart T."/>
            <person name="Pickel B."/>
            <person name="Atanasova L."/>
            <person name="Karlsson M."/>
            <person name="Huettel B."/>
            <person name="Barry K.W."/>
            <person name="Haridas S."/>
            <person name="Chen C."/>
            <person name="Bauer D."/>
            <person name="Andreopoulos W."/>
            <person name="Pangilinan J."/>
            <person name="LaButti K."/>
            <person name="Riley R."/>
            <person name="Lipzen A."/>
            <person name="Clum A."/>
            <person name="Drula E."/>
            <person name="Henrissat B."/>
            <person name="Kohler A."/>
            <person name="Grigoriev I.V."/>
            <person name="Martin F.M."/>
            <person name="Hacquard S."/>
        </authorList>
    </citation>
    <scope>NUCLEOTIDE SEQUENCE</scope>
    <source>
        <strain evidence="2">MPI-CAGE-AT-0147</strain>
    </source>
</reference>
<name>A0A9P9EG89_9HYPO</name>
<proteinExistence type="predicted"/>
<keyword evidence="3" id="KW-1185">Reference proteome</keyword>
<evidence type="ECO:0000313" key="3">
    <source>
        <dbReference type="Proteomes" id="UP000738349"/>
    </source>
</evidence>
<evidence type="ECO:0000313" key="2">
    <source>
        <dbReference type="EMBL" id="KAH7136536.1"/>
    </source>
</evidence>
<evidence type="ECO:0000256" key="1">
    <source>
        <dbReference type="SAM" id="MobiDB-lite"/>
    </source>
</evidence>
<protein>
    <submittedName>
        <fullName evidence="2">Uncharacterized protein</fullName>
    </submittedName>
</protein>
<gene>
    <name evidence="2" type="ORF">EDB81DRAFT_82951</name>
</gene>
<organism evidence="2 3">
    <name type="scientific">Dactylonectria macrodidyma</name>
    <dbReference type="NCBI Taxonomy" id="307937"/>
    <lineage>
        <taxon>Eukaryota</taxon>
        <taxon>Fungi</taxon>
        <taxon>Dikarya</taxon>
        <taxon>Ascomycota</taxon>
        <taxon>Pezizomycotina</taxon>
        <taxon>Sordariomycetes</taxon>
        <taxon>Hypocreomycetidae</taxon>
        <taxon>Hypocreales</taxon>
        <taxon>Nectriaceae</taxon>
        <taxon>Dactylonectria</taxon>
    </lineage>
</organism>
<accession>A0A9P9EG89</accession>
<dbReference type="AlphaFoldDB" id="A0A9P9EG89"/>
<sequence>MVSQSLESSHDDIIRTVKGVARRRTRDGGEREGGLNPVSHASERKSQGRMTPQPWMAAWPIFARPPTWGVDGDGGTVMGFCFLVSSARQPSLRPGHCESVAICVRKCRGCLTWRDKPSHKASCAECHLILERLDSSIASLSCPTIRWRRVSGHVLGHCGVSHRLQWTRGMSGWTRVNPHRRCYSQHVLPCLSGRPTAGQGRAVVVD</sequence>
<dbReference type="Proteomes" id="UP000738349">
    <property type="component" value="Unassembled WGS sequence"/>
</dbReference>